<accession>F2NQ59</accession>
<dbReference type="AlphaFoldDB" id="F2NQ59"/>
<dbReference type="eggNOG" id="COG2128">
    <property type="taxonomic scope" value="Bacteria"/>
</dbReference>
<dbReference type="EMBL" id="CP002630">
    <property type="protein sequence ID" value="AEB11370.1"/>
    <property type="molecule type" value="Genomic_DNA"/>
</dbReference>
<organism evidence="1 2">
    <name type="scientific">Marinithermus hydrothermalis (strain DSM 14884 / JCM 11576 / T1)</name>
    <dbReference type="NCBI Taxonomy" id="869210"/>
    <lineage>
        <taxon>Bacteria</taxon>
        <taxon>Thermotogati</taxon>
        <taxon>Deinococcota</taxon>
        <taxon>Deinococci</taxon>
        <taxon>Thermales</taxon>
        <taxon>Thermaceae</taxon>
        <taxon>Marinithermus</taxon>
    </lineage>
</organism>
<dbReference type="HOGENOM" id="CLU_037493_1_0_0"/>
<sequence length="373" mass="41082">MRCVGLGLTFVLGVAWAQGAVPPLDTSKHLVPLEEIYFDTFNPLTGAVPLSEASPELIRRLRDAIPPLNHPRYEPADAAEAWLRADDLVLGYAAGGGAWAYPVRILNFHEIVNDTLAGEPVLVSYCPLCFSGIVYSRRFEGRVLRFGNTSALYESDLVMLDYETGSYWWQVAGRAIVGPLTGARLTPLPSMMATWAAWRALHPDTLVLSRGTGFNRPYDRDPFANYTDFVNSGRFPFPVSDASRDPRLLPATVVLAVKVGDAARAYPIEALGRRAIQEVLDGQAIVVFIDAEARTGGAYRPVVEGRRLHFTLEDGRFRDQETQSTWNLAGRAVDGPLEGHRLEALPTRTAFWFAVVAAEPRITVYAPDANELP</sequence>
<keyword evidence="2" id="KW-1185">Reference proteome</keyword>
<gene>
    <name evidence="1" type="ordered locus">Marky_0620</name>
</gene>
<dbReference type="OrthoDB" id="9806357at2"/>
<dbReference type="Proteomes" id="UP000007030">
    <property type="component" value="Chromosome"/>
</dbReference>
<evidence type="ECO:0000313" key="2">
    <source>
        <dbReference type="Proteomes" id="UP000007030"/>
    </source>
</evidence>
<dbReference type="RefSeq" id="WP_013703422.1">
    <property type="nucleotide sequence ID" value="NC_015387.1"/>
</dbReference>
<evidence type="ECO:0000313" key="1">
    <source>
        <dbReference type="EMBL" id="AEB11370.1"/>
    </source>
</evidence>
<evidence type="ECO:0008006" key="3">
    <source>
        <dbReference type="Google" id="ProtNLM"/>
    </source>
</evidence>
<name>F2NQ59_MARHT</name>
<reference evidence="1 2" key="1">
    <citation type="journal article" date="2012" name="Stand. Genomic Sci.">
        <title>Complete genome sequence of the aerobic, heterotroph Marinithermus hydrothermalis type strain (T1(T)) from a deep-sea hydrothermal vent chimney.</title>
        <authorList>
            <person name="Copeland A."/>
            <person name="Gu W."/>
            <person name="Yasawong M."/>
            <person name="Lapidus A."/>
            <person name="Lucas S."/>
            <person name="Deshpande S."/>
            <person name="Pagani I."/>
            <person name="Tapia R."/>
            <person name="Cheng J.F."/>
            <person name="Goodwin L.A."/>
            <person name="Pitluck S."/>
            <person name="Liolios K."/>
            <person name="Ivanova N."/>
            <person name="Mavromatis K."/>
            <person name="Mikhailova N."/>
            <person name="Pati A."/>
            <person name="Chen A."/>
            <person name="Palaniappan K."/>
            <person name="Land M."/>
            <person name="Pan C."/>
            <person name="Brambilla E.M."/>
            <person name="Rohde M."/>
            <person name="Tindall B.J."/>
            <person name="Sikorski J."/>
            <person name="Goker M."/>
            <person name="Detter J.C."/>
            <person name="Bristow J."/>
            <person name="Eisen J.A."/>
            <person name="Markowitz V."/>
            <person name="Hugenholtz P."/>
            <person name="Kyrpides N.C."/>
            <person name="Klenk H.P."/>
            <person name="Woyke T."/>
        </authorList>
    </citation>
    <scope>NUCLEOTIDE SEQUENCE [LARGE SCALE GENOMIC DNA]</scope>
    <source>
        <strain evidence="2">DSM 14884 / JCM 11576 / T1</strain>
    </source>
</reference>
<dbReference type="STRING" id="869210.Marky_0620"/>
<dbReference type="Pfam" id="PF11376">
    <property type="entry name" value="DUF3179"/>
    <property type="match status" value="1"/>
</dbReference>
<dbReference type="KEGG" id="mhd:Marky_0620"/>
<protein>
    <recommendedName>
        <fullName evidence="3">DUF3179 domain-containing protein</fullName>
    </recommendedName>
</protein>
<dbReference type="InterPro" id="IPR021516">
    <property type="entry name" value="DUF3179"/>
</dbReference>
<proteinExistence type="predicted"/>